<dbReference type="EMBL" id="JACHFV010000009">
    <property type="protein sequence ID" value="MBB5295846.1"/>
    <property type="molecule type" value="Genomic_DNA"/>
</dbReference>
<dbReference type="RefSeq" id="WP_129118543.1">
    <property type="nucleotide sequence ID" value="NZ_BSUI01000008.1"/>
</dbReference>
<gene>
    <name evidence="2" type="ORF">FCS05_11765</name>
    <name evidence="1" type="ORF">HNQ10_002685</name>
</gene>
<keyword evidence="4" id="KW-1185">Reference proteome</keyword>
<evidence type="ECO:0000313" key="3">
    <source>
        <dbReference type="Proteomes" id="UP000308000"/>
    </source>
</evidence>
<name>A0AAJ5F391_9DEIO</name>
<reference evidence="2 3" key="1">
    <citation type="submission" date="2019-04" db="EMBL/GenBank/DDBJ databases">
        <title>Deinococcus metalilatus MA1002 mutant No.5.</title>
        <authorList>
            <person name="Park W."/>
            <person name="Park C."/>
        </authorList>
    </citation>
    <scope>NUCLEOTIDE SEQUENCE [LARGE SCALE GENOMIC DNA]</scope>
    <source>
        <strain evidence="2 3">MA1002-m5</strain>
    </source>
</reference>
<dbReference type="InterPro" id="IPR018684">
    <property type="entry name" value="DUF2171"/>
</dbReference>
<dbReference type="EMBL" id="VBRC01000008">
    <property type="protein sequence ID" value="TLK25725.1"/>
    <property type="molecule type" value="Genomic_DNA"/>
</dbReference>
<dbReference type="Proteomes" id="UP000536909">
    <property type="component" value="Unassembled WGS sequence"/>
</dbReference>
<dbReference type="Pfam" id="PF09939">
    <property type="entry name" value="DUF2171"/>
    <property type="match status" value="1"/>
</dbReference>
<evidence type="ECO:0000313" key="1">
    <source>
        <dbReference type="EMBL" id="MBB5295846.1"/>
    </source>
</evidence>
<comment type="caution">
    <text evidence="2">The sequence shown here is derived from an EMBL/GenBank/DDBJ whole genome shotgun (WGS) entry which is preliminary data.</text>
</comment>
<organism evidence="2 3">
    <name type="scientific">Deinococcus metallilatus</name>
    <dbReference type="NCBI Taxonomy" id="1211322"/>
    <lineage>
        <taxon>Bacteria</taxon>
        <taxon>Thermotogati</taxon>
        <taxon>Deinococcota</taxon>
        <taxon>Deinococci</taxon>
        <taxon>Deinococcales</taxon>
        <taxon>Deinococcaceae</taxon>
        <taxon>Deinococcus</taxon>
    </lineage>
</organism>
<reference evidence="1 4" key="2">
    <citation type="submission" date="2020-08" db="EMBL/GenBank/DDBJ databases">
        <title>Genomic Encyclopedia of Type Strains, Phase IV (KMG-IV): sequencing the most valuable type-strain genomes for metagenomic binning, comparative biology and taxonomic classification.</title>
        <authorList>
            <person name="Goeker M."/>
        </authorList>
    </citation>
    <scope>NUCLEOTIDE SEQUENCE [LARGE SCALE GENOMIC DNA]</scope>
    <source>
        <strain evidence="1 4">DSM 105434</strain>
    </source>
</reference>
<dbReference type="Proteomes" id="UP000308000">
    <property type="component" value="Unassembled WGS sequence"/>
</dbReference>
<dbReference type="AlphaFoldDB" id="A0AAJ5F391"/>
<sequence>MTQNNGQNNDQNVAAQIDNRVEQDLRQRLERQGDHMQVKDKNGDYVGTVDHIEGDQLKLTRSGSHDGQHHYVPLSNVESMDDVAVYLNVTQDQVK</sequence>
<proteinExistence type="predicted"/>
<protein>
    <submittedName>
        <fullName evidence="2">DUF2171 domain-containing protein</fullName>
    </submittedName>
</protein>
<accession>A0AAJ5F391</accession>
<evidence type="ECO:0000313" key="2">
    <source>
        <dbReference type="EMBL" id="TLK25725.1"/>
    </source>
</evidence>
<evidence type="ECO:0000313" key="4">
    <source>
        <dbReference type="Proteomes" id="UP000536909"/>
    </source>
</evidence>